<feature type="transmembrane region" description="Helical" evidence="5">
    <location>
        <begin position="941"/>
        <end position="961"/>
    </location>
</feature>
<dbReference type="Proteomes" id="UP000187209">
    <property type="component" value="Unassembled WGS sequence"/>
</dbReference>
<name>A0A1R2CWA9_9CILI</name>
<dbReference type="InterPro" id="IPR023298">
    <property type="entry name" value="ATPase_P-typ_TM_dom_sf"/>
</dbReference>
<feature type="transmembrane region" description="Helical" evidence="5">
    <location>
        <begin position="1105"/>
        <end position="1126"/>
    </location>
</feature>
<feature type="transmembrane region" description="Helical" evidence="5">
    <location>
        <begin position="263"/>
        <end position="286"/>
    </location>
</feature>
<dbReference type="Pfam" id="PF13246">
    <property type="entry name" value="Cation_ATPase"/>
    <property type="match status" value="1"/>
</dbReference>
<sequence>MEGLTTLQAKQKLLQILDEYRYLNRKQPLRHRHLYVKSIWALELLVYLYGLFLILDFTIISQNAESLTVGIFLLALPLRYIYYKANRSKFQWEIFDDRINKIYNLVSEIREGEDMSDMTLRYMNDTIVEVCRDGNWVKLPSVILLEGDLVALRPGMYLPAEAYGLDGHFKDRVLMAFEILPHFESTDLLEAKQKVHFVLRASPLKILLQKLLADRGAKKKKTATFFIICLKKANKVLIWLFLGVLVGDFVFAGIWAGTRDVKYVKILLNSAFLFVFITIVILPSLLHLLTCWGNALLWCICQSLDQEKALPRRQRYTKHLDPIIRNTHGRNVNLFETQHLADKAHSEFENEEMISLFPPVGIFECFSICRSFLIGGLQRDHNILDLLNNATVMSFIDKDGIISENARFPDEVIVMSSEEGIIALDLAHQSPLDIQFGNCDQDQVMFIGNTWEAYVDSLKPLGLATLVSKNPRIDDNCKKLVNLNDDHPKLITTGELFFLRPKDEIEIFEECACIIGKSIGFTDDAIKEYKYHCTLWSTWRPDDTESLHDISYRRINKKNILKNDFALSDYIDQRISQAKRISAIQERLLRPCHLLTNIIEKDGDLQVFSQGNPKVVLQNCKYFWNGSTLQPLEEDDLQHLNTALLQWIADDYDAFAFSYKPLISEEIEMAITDRGILENIDETTREALQAVQRGHIFLGVIAITNHPKEEANHFIEDVFTAGIRFVIFSEGNLLETKAFGDDLGLYTAWNSCISLRAGADKAEEQALNQDGMKVLPQGIEEIKTRLDEYNDNVPLLVSMFSDSSKPAILEMVKIYQQHGEVAIVLGDCLHAQNMSIYQIADISIGVKTQPCGFCSSCYGYRLNYKHTPGPLESACEKLISLPCTFTLGLDKPLYVVLQVIKEARKFMANIQNGLLFAVTMYISFTILSFILLAFGLPPFVTLLQCSYISFIIIPALTLSFLSTPSEPEIMKKLPIKEDILEIIESDTFFMNHIIRIIYFIAILIQMHVWGLSIIIENQAFYKWTDSGDKILNVQVCNFWYAVFLITIYSSGYINSSQSWFQVRPINGLWYAAVFILGWVMAFVIVVIYLGVYIEFVHFKDYLGKSWYVYLTIFFECILSFFILELLNVGTLHLLKRIQKTIDAYFQTKLGVYSPK</sequence>
<proteinExistence type="predicted"/>
<dbReference type="InterPro" id="IPR039720">
    <property type="entry name" value="TMEM94"/>
</dbReference>
<dbReference type="EMBL" id="MPUH01000045">
    <property type="protein sequence ID" value="OMJ93284.1"/>
    <property type="molecule type" value="Genomic_DNA"/>
</dbReference>
<feature type="transmembrane region" description="Helical" evidence="5">
    <location>
        <begin position="1038"/>
        <end position="1055"/>
    </location>
</feature>
<reference evidence="6 7" key="1">
    <citation type="submission" date="2016-11" db="EMBL/GenBank/DDBJ databases">
        <title>The macronuclear genome of Stentor coeruleus: a giant cell with tiny introns.</title>
        <authorList>
            <person name="Slabodnick M."/>
            <person name="Ruby J.G."/>
            <person name="Reiff S.B."/>
            <person name="Swart E.C."/>
            <person name="Gosai S."/>
            <person name="Prabakaran S."/>
            <person name="Witkowska E."/>
            <person name="Larue G.E."/>
            <person name="Fisher S."/>
            <person name="Freeman R.M."/>
            <person name="Gunawardena J."/>
            <person name="Chu W."/>
            <person name="Stover N.A."/>
            <person name="Gregory B.D."/>
            <person name="Nowacki M."/>
            <person name="Derisi J."/>
            <person name="Roy S.W."/>
            <person name="Marshall W.F."/>
            <person name="Sood P."/>
        </authorList>
    </citation>
    <scope>NUCLEOTIDE SEQUENCE [LARGE SCALE GENOMIC DNA]</scope>
    <source>
        <strain evidence="6">WM001</strain>
    </source>
</reference>
<organism evidence="6 7">
    <name type="scientific">Stentor coeruleus</name>
    <dbReference type="NCBI Taxonomy" id="5963"/>
    <lineage>
        <taxon>Eukaryota</taxon>
        <taxon>Sar</taxon>
        <taxon>Alveolata</taxon>
        <taxon>Ciliophora</taxon>
        <taxon>Postciliodesmatophora</taxon>
        <taxon>Heterotrichea</taxon>
        <taxon>Heterotrichida</taxon>
        <taxon>Stentoridae</taxon>
        <taxon>Stentor</taxon>
    </lineage>
</organism>
<dbReference type="InterPro" id="IPR023214">
    <property type="entry name" value="HAD_sf"/>
</dbReference>
<dbReference type="SUPFAM" id="SSF81665">
    <property type="entry name" value="Calcium ATPase, transmembrane domain M"/>
    <property type="match status" value="1"/>
</dbReference>
<accession>A0A1R2CWA9</accession>
<dbReference type="AlphaFoldDB" id="A0A1R2CWA9"/>
<evidence type="ECO:0000313" key="7">
    <source>
        <dbReference type="Proteomes" id="UP000187209"/>
    </source>
</evidence>
<gene>
    <name evidence="6" type="ORF">SteCoe_3744</name>
</gene>
<keyword evidence="4 5" id="KW-0472">Membrane</keyword>
<dbReference type="Gene3D" id="2.70.150.10">
    <property type="entry name" value="Calcium-transporting ATPase, cytoplasmic transduction domain A"/>
    <property type="match status" value="1"/>
</dbReference>
<evidence type="ECO:0000256" key="2">
    <source>
        <dbReference type="ARBA" id="ARBA00022692"/>
    </source>
</evidence>
<comment type="subcellular location">
    <subcellularLocation>
        <location evidence="1">Membrane</location>
    </subcellularLocation>
</comment>
<evidence type="ECO:0000256" key="1">
    <source>
        <dbReference type="ARBA" id="ARBA00004370"/>
    </source>
</evidence>
<evidence type="ECO:0000313" key="6">
    <source>
        <dbReference type="EMBL" id="OMJ93284.1"/>
    </source>
</evidence>
<evidence type="ECO:0000256" key="4">
    <source>
        <dbReference type="ARBA" id="ARBA00023136"/>
    </source>
</evidence>
<feature type="transmembrane region" description="Helical" evidence="5">
    <location>
        <begin position="66"/>
        <end position="82"/>
    </location>
</feature>
<evidence type="ECO:0000256" key="5">
    <source>
        <dbReference type="SAM" id="Phobius"/>
    </source>
</evidence>
<keyword evidence="2 5" id="KW-0812">Transmembrane</keyword>
<keyword evidence="7" id="KW-1185">Reference proteome</keyword>
<dbReference type="InterPro" id="IPR036412">
    <property type="entry name" value="HAD-like_sf"/>
</dbReference>
<dbReference type="Gene3D" id="3.40.1110.10">
    <property type="entry name" value="Calcium-transporting ATPase, cytoplasmic domain N"/>
    <property type="match status" value="1"/>
</dbReference>
<feature type="transmembrane region" description="Helical" evidence="5">
    <location>
        <begin position="1067"/>
        <end position="1093"/>
    </location>
</feature>
<dbReference type="OrthoDB" id="5568754at2759"/>
<protein>
    <recommendedName>
        <fullName evidence="8">Cation-transporting P-type ATPase C-terminal domain-containing protein</fullName>
    </recommendedName>
</protein>
<comment type="caution">
    <text evidence="6">The sequence shown here is derived from an EMBL/GenBank/DDBJ whole genome shotgun (WGS) entry which is preliminary data.</text>
</comment>
<dbReference type="SUPFAM" id="SSF56784">
    <property type="entry name" value="HAD-like"/>
    <property type="match status" value="1"/>
</dbReference>
<dbReference type="InterPro" id="IPR023299">
    <property type="entry name" value="ATPase_P-typ_cyto_dom_N"/>
</dbReference>
<dbReference type="Gene3D" id="1.20.1110.10">
    <property type="entry name" value="Calcium-transporting ATPase, transmembrane domain"/>
    <property type="match status" value="1"/>
</dbReference>
<feature type="transmembrane region" description="Helical" evidence="5">
    <location>
        <begin position="996"/>
        <end position="1015"/>
    </location>
</feature>
<feature type="transmembrane region" description="Helical" evidence="5">
    <location>
        <begin position="34"/>
        <end position="60"/>
    </location>
</feature>
<evidence type="ECO:0008006" key="8">
    <source>
        <dbReference type="Google" id="ProtNLM"/>
    </source>
</evidence>
<dbReference type="PANTHER" id="PTHR13219:SF6">
    <property type="entry name" value="TRANSMEMBRANE PROTEIN 94"/>
    <property type="match status" value="1"/>
</dbReference>
<feature type="transmembrane region" description="Helical" evidence="5">
    <location>
        <begin position="914"/>
        <end position="935"/>
    </location>
</feature>
<dbReference type="PANTHER" id="PTHR13219">
    <property type="entry name" value="TRANSMEMBRANE PROTEIN 94"/>
    <property type="match status" value="1"/>
</dbReference>
<dbReference type="GO" id="GO:0000166">
    <property type="term" value="F:nucleotide binding"/>
    <property type="evidence" value="ECO:0007669"/>
    <property type="project" value="InterPro"/>
</dbReference>
<feature type="transmembrane region" description="Helical" evidence="5">
    <location>
        <begin position="236"/>
        <end position="257"/>
    </location>
</feature>
<dbReference type="Gene3D" id="3.40.50.1000">
    <property type="entry name" value="HAD superfamily/HAD-like"/>
    <property type="match status" value="1"/>
</dbReference>
<evidence type="ECO:0000256" key="3">
    <source>
        <dbReference type="ARBA" id="ARBA00022989"/>
    </source>
</evidence>
<dbReference type="GO" id="GO:0016020">
    <property type="term" value="C:membrane"/>
    <property type="evidence" value="ECO:0007669"/>
    <property type="project" value="UniProtKB-SubCell"/>
</dbReference>
<keyword evidence="3 5" id="KW-1133">Transmembrane helix</keyword>